<gene>
    <name evidence="1" type="ORF">SAMN05216266_12236</name>
</gene>
<organism evidence="1 2">
    <name type="scientific">Amycolatopsis marina</name>
    <dbReference type="NCBI Taxonomy" id="490629"/>
    <lineage>
        <taxon>Bacteria</taxon>
        <taxon>Bacillati</taxon>
        <taxon>Actinomycetota</taxon>
        <taxon>Actinomycetes</taxon>
        <taxon>Pseudonocardiales</taxon>
        <taxon>Pseudonocardiaceae</taxon>
        <taxon>Amycolatopsis</taxon>
    </lineage>
</organism>
<keyword evidence="1" id="KW-0378">Hydrolase</keyword>
<dbReference type="InterPro" id="IPR050583">
    <property type="entry name" value="Mycobacterial_A85_antigen"/>
</dbReference>
<dbReference type="Proteomes" id="UP000243799">
    <property type="component" value="Unassembled WGS sequence"/>
</dbReference>
<dbReference type="GO" id="GO:0016747">
    <property type="term" value="F:acyltransferase activity, transferring groups other than amino-acyl groups"/>
    <property type="evidence" value="ECO:0007669"/>
    <property type="project" value="TreeGrafter"/>
</dbReference>
<dbReference type="STRING" id="490629.SAMN05216266_12236"/>
<reference evidence="2" key="1">
    <citation type="submission" date="2016-10" db="EMBL/GenBank/DDBJ databases">
        <authorList>
            <person name="Varghese N."/>
            <person name="Submissions S."/>
        </authorList>
    </citation>
    <scope>NUCLEOTIDE SEQUENCE [LARGE SCALE GENOMIC DNA]</scope>
    <source>
        <strain evidence="2">CGMCC 4.3568</strain>
    </source>
</reference>
<dbReference type="PANTHER" id="PTHR48098">
    <property type="entry name" value="ENTEROCHELIN ESTERASE-RELATED"/>
    <property type="match status" value="1"/>
</dbReference>
<dbReference type="InterPro" id="IPR000801">
    <property type="entry name" value="Esterase-like"/>
</dbReference>
<name>A0A1I1C799_9PSEU</name>
<dbReference type="Pfam" id="PF00756">
    <property type="entry name" value="Esterase"/>
    <property type="match status" value="1"/>
</dbReference>
<accession>A0A1I1C799</accession>
<proteinExistence type="predicted"/>
<keyword evidence="2" id="KW-1185">Reference proteome</keyword>
<dbReference type="EMBL" id="FOKG01000022">
    <property type="protein sequence ID" value="SFB58441.1"/>
    <property type="molecule type" value="Genomic_DNA"/>
</dbReference>
<evidence type="ECO:0000313" key="1">
    <source>
        <dbReference type="EMBL" id="SFB58441.1"/>
    </source>
</evidence>
<sequence>MTNTALTVLGEEVSAGPTVRELRLHSPAVGREVGTTLLTPPGWRPGPDRRYPVLYLLHGSSDDHTSWLRHTDVVRLAEDTGALVVMPEAGRLGFYTDWRVRDRAGTVPRWETFHLDELPALLEGRYGASDVRVAAGISMGGYGALRYAVRRPGVFRGVASLSGLMHLTRPGMAALLATLSVREGMRPGRVWGPRRHCRENWAANDPFLHAGALRGTDVYLAAGNGRRSPGEEFVAGMGLVERYSRAMSEDLAASLRRAEVDLTTDFTEGTHFWTTWRHMLTRYWPHARTLLNT</sequence>
<dbReference type="GO" id="GO:0016787">
    <property type="term" value="F:hydrolase activity"/>
    <property type="evidence" value="ECO:0007669"/>
    <property type="project" value="UniProtKB-KW"/>
</dbReference>
<dbReference type="SUPFAM" id="SSF53474">
    <property type="entry name" value="alpha/beta-Hydrolases"/>
    <property type="match status" value="1"/>
</dbReference>
<protein>
    <submittedName>
        <fullName evidence="1">S-formylglutathione hydrolase FrmB</fullName>
    </submittedName>
</protein>
<dbReference type="AlphaFoldDB" id="A0A1I1C799"/>
<dbReference type="Gene3D" id="3.40.50.1820">
    <property type="entry name" value="alpha/beta hydrolase"/>
    <property type="match status" value="1"/>
</dbReference>
<dbReference type="PANTHER" id="PTHR48098:SF1">
    <property type="entry name" value="DIACYLGLYCEROL ACYLTRANSFERASE_MYCOLYLTRANSFERASE AG85A"/>
    <property type="match status" value="1"/>
</dbReference>
<evidence type="ECO:0000313" key="2">
    <source>
        <dbReference type="Proteomes" id="UP000243799"/>
    </source>
</evidence>
<dbReference type="InterPro" id="IPR029058">
    <property type="entry name" value="AB_hydrolase_fold"/>
</dbReference>